<evidence type="ECO:0000313" key="3">
    <source>
        <dbReference type="Proteomes" id="UP000787635"/>
    </source>
</evidence>
<dbReference type="EMBL" id="JAAVNE010000013">
    <property type="protein sequence ID" value="NKC31195.1"/>
    <property type="molecule type" value="Genomic_DNA"/>
</dbReference>
<organism evidence="2 3">
    <name type="scientific">Falsiroseomonas selenitidurans</name>
    <dbReference type="NCBI Taxonomy" id="2716335"/>
    <lineage>
        <taxon>Bacteria</taxon>
        <taxon>Pseudomonadati</taxon>
        <taxon>Pseudomonadota</taxon>
        <taxon>Alphaproteobacteria</taxon>
        <taxon>Acetobacterales</taxon>
        <taxon>Roseomonadaceae</taxon>
        <taxon>Falsiroseomonas</taxon>
    </lineage>
</organism>
<keyword evidence="3" id="KW-1185">Reference proteome</keyword>
<dbReference type="InterPro" id="IPR010255">
    <property type="entry name" value="Haem_peroxidase_sf"/>
</dbReference>
<dbReference type="RefSeq" id="WP_168029890.1">
    <property type="nucleotide sequence ID" value="NZ_JAAVNE010000013.1"/>
</dbReference>
<gene>
    <name evidence="2" type="ORF">HEQ75_10020</name>
</gene>
<reference evidence="2 3" key="1">
    <citation type="submission" date="2020-03" db="EMBL/GenBank/DDBJ databases">
        <title>Roseomonas selenitidurans sp. nov. isolated from urban soil.</title>
        <authorList>
            <person name="Liu H."/>
        </authorList>
    </citation>
    <scope>NUCLEOTIDE SEQUENCE [LARGE SCALE GENOMIC DNA]</scope>
    <source>
        <strain evidence="2 3">BU-1</strain>
    </source>
</reference>
<name>A0ABX1E8H8_9PROT</name>
<evidence type="ECO:0000313" key="2">
    <source>
        <dbReference type="EMBL" id="NKC31195.1"/>
    </source>
</evidence>
<feature type="region of interest" description="Disordered" evidence="1">
    <location>
        <begin position="86"/>
        <end position="116"/>
    </location>
</feature>
<dbReference type="SUPFAM" id="SSF48113">
    <property type="entry name" value="Heme-dependent peroxidases"/>
    <property type="match status" value="1"/>
</dbReference>
<accession>A0ABX1E8H8</accession>
<protein>
    <recommendedName>
        <fullName evidence="4">Animal haem peroxidase</fullName>
    </recommendedName>
</protein>
<dbReference type="InterPro" id="IPR037120">
    <property type="entry name" value="Haem_peroxidase_sf_animal"/>
</dbReference>
<proteinExistence type="predicted"/>
<comment type="caution">
    <text evidence="2">The sequence shown here is derived from an EMBL/GenBank/DDBJ whole genome shotgun (WGS) entry which is preliminary data.</text>
</comment>
<dbReference type="Proteomes" id="UP000787635">
    <property type="component" value="Unassembled WGS sequence"/>
</dbReference>
<evidence type="ECO:0000256" key="1">
    <source>
        <dbReference type="SAM" id="MobiDB-lite"/>
    </source>
</evidence>
<sequence length="495" mass="52970">MPDLEREGNPAIPSGYTYLLQLAAHDCVQTPTPFWQMPQGRVAARNGRMARLRLDTLYGLGPFASPHAYAPDDARDITRSALRLGPMRRPAGATGPAPQRDIARVSGPTDAAAPPLTDPLICDPRNEDHAILAQMTALWHLVHNAFLGLSSGGRAAGPADRAREPHFAWARAATTLVYRRILRDDLLARLLHGPVQDRYRRATAADLLDPDSACPGSLPGVALEFSHGAMRAAHSMVRPEYRINAAARHGIKAALRQTSARGAAQMPLGANWIIRWSDFFDGLAPTPAANRSLLIKPRYIAALINPELFEGPAPGHGLAMQDLASAATVPLWSVDALHDAIAAQAARKGWTDAFDDQPLADAAYRHAALAAWLAARSNRFDPLPAADIASLAADPPLPFYVLFEAEHTHGGARLGPLGSILLAETFYGAMLGDPLPGEQPGQWPEPALRPALLALAGALGITVAADRLPDQAMMPALIRFVAREHGLEAADPAFL</sequence>
<evidence type="ECO:0008006" key="4">
    <source>
        <dbReference type="Google" id="ProtNLM"/>
    </source>
</evidence>
<dbReference type="Gene3D" id="1.10.640.10">
    <property type="entry name" value="Haem peroxidase domain superfamily, animal type"/>
    <property type="match status" value="1"/>
</dbReference>